<dbReference type="Proteomes" id="UP000828390">
    <property type="component" value="Unassembled WGS sequence"/>
</dbReference>
<evidence type="ECO:0000313" key="3">
    <source>
        <dbReference type="EMBL" id="KAH3838119.1"/>
    </source>
</evidence>
<comment type="caution">
    <text evidence="3">The sequence shown here is derived from an EMBL/GenBank/DDBJ whole genome shotgun (WGS) entry which is preliminary data.</text>
</comment>
<dbReference type="InterPro" id="IPR000315">
    <property type="entry name" value="Znf_B-box"/>
</dbReference>
<dbReference type="PROSITE" id="PS50119">
    <property type="entry name" value="ZF_BBOX"/>
    <property type="match status" value="1"/>
</dbReference>
<dbReference type="InterPro" id="IPR047153">
    <property type="entry name" value="TRIM45/56/19-like"/>
</dbReference>
<evidence type="ECO:0000256" key="1">
    <source>
        <dbReference type="PROSITE-ProRule" id="PRU00024"/>
    </source>
</evidence>
<keyword evidence="4" id="KW-1185">Reference proteome</keyword>
<organism evidence="3 4">
    <name type="scientific">Dreissena polymorpha</name>
    <name type="common">Zebra mussel</name>
    <name type="synonym">Mytilus polymorpha</name>
    <dbReference type="NCBI Taxonomy" id="45954"/>
    <lineage>
        <taxon>Eukaryota</taxon>
        <taxon>Metazoa</taxon>
        <taxon>Spiralia</taxon>
        <taxon>Lophotrochozoa</taxon>
        <taxon>Mollusca</taxon>
        <taxon>Bivalvia</taxon>
        <taxon>Autobranchia</taxon>
        <taxon>Heteroconchia</taxon>
        <taxon>Euheterodonta</taxon>
        <taxon>Imparidentia</taxon>
        <taxon>Neoheterodontei</taxon>
        <taxon>Myida</taxon>
        <taxon>Dreissenoidea</taxon>
        <taxon>Dreissenidae</taxon>
        <taxon>Dreissena</taxon>
    </lineage>
</organism>
<proteinExistence type="predicted"/>
<evidence type="ECO:0000259" key="2">
    <source>
        <dbReference type="PROSITE" id="PS50119"/>
    </source>
</evidence>
<reference evidence="3" key="2">
    <citation type="submission" date="2020-11" db="EMBL/GenBank/DDBJ databases">
        <authorList>
            <person name="McCartney M.A."/>
            <person name="Auch B."/>
            <person name="Kono T."/>
            <person name="Mallez S."/>
            <person name="Becker A."/>
            <person name="Gohl D.M."/>
            <person name="Silverstein K.A.T."/>
            <person name="Koren S."/>
            <person name="Bechman K.B."/>
            <person name="Herman A."/>
            <person name="Abrahante J.E."/>
            <person name="Garbe J."/>
        </authorList>
    </citation>
    <scope>NUCLEOTIDE SEQUENCE</scope>
    <source>
        <strain evidence="3">Duluth1</strain>
        <tissue evidence="3">Whole animal</tissue>
    </source>
</reference>
<dbReference type="PANTHER" id="PTHR25462:SF296">
    <property type="entry name" value="MEIOTIC P26, ISOFORM F"/>
    <property type="match status" value="1"/>
</dbReference>
<dbReference type="GO" id="GO:0061630">
    <property type="term" value="F:ubiquitin protein ligase activity"/>
    <property type="evidence" value="ECO:0007669"/>
    <property type="project" value="TreeGrafter"/>
</dbReference>
<dbReference type="Gene3D" id="3.30.160.60">
    <property type="entry name" value="Classic Zinc Finger"/>
    <property type="match status" value="1"/>
</dbReference>
<dbReference type="PANTHER" id="PTHR25462">
    <property type="entry name" value="BONUS, ISOFORM C-RELATED"/>
    <property type="match status" value="1"/>
</dbReference>
<protein>
    <recommendedName>
        <fullName evidence="2">B box-type domain-containing protein</fullName>
    </recommendedName>
</protein>
<feature type="domain" description="B box-type" evidence="2">
    <location>
        <begin position="66"/>
        <end position="107"/>
    </location>
</feature>
<evidence type="ECO:0000313" key="4">
    <source>
        <dbReference type="Proteomes" id="UP000828390"/>
    </source>
</evidence>
<name>A0A9D4KEP7_DREPO</name>
<sequence>MSVQKYLCGPSFEEKCEIKVVVYCRECEAPLCDYSKRDHARITASKRHKLCELEDVPPSEIQELLKNLIACPNHDKDEVVYLCKDHDTTCCNKCAMSDHRKCEEVKVLSDFVHDIKMDCSGVRTLLHDLKPQGENLLEHECKHEEFVSEIESKALSSLKTIKQKLLDMYAQLKNEVLSAISDKKKVIGEKKIKKILVSC</sequence>
<keyword evidence="1" id="KW-0862">Zinc</keyword>
<gene>
    <name evidence="3" type="ORF">DPMN_111525</name>
</gene>
<reference evidence="3" key="1">
    <citation type="journal article" date="2019" name="bioRxiv">
        <title>The Genome of the Zebra Mussel, Dreissena polymorpha: A Resource for Invasive Species Research.</title>
        <authorList>
            <person name="McCartney M.A."/>
            <person name="Auch B."/>
            <person name="Kono T."/>
            <person name="Mallez S."/>
            <person name="Zhang Y."/>
            <person name="Obille A."/>
            <person name="Becker A."/>
            <person name="Abrahante J.E."/>
            <person name="Garbe J."/>
            <person name="Badalamenti J.P."/>
            <person name="Herman A."/>
            <person name="Mangelson H."/>
            <person name="Liachko I."/>
            <person name="Sullivan S."/>
            <person name="Sone E.D."/>
            <person name="Koren S."/>
            <person name="Silverstein K.A.T."/>
            <person name="Beckman K.B."/>
            <person name="Gohl D.M."/>
        </authorList>
    </citation>
    <scope>NUCLEOTIDE SEQUENCE</scope>
    <source>
        <strain evidence="3">Duluth1</strain>
        <tissue evidence="3">Whole animal</tissue>
    </source>
</reference>
<keyword evidence="1" id="KW-0479">Metal-binding</keyword>
<dbReference type="EMBL" id="JAIWYP010000004">
    <property type="protein sequence ID" value="KAH3838119.1"/>
    <property type="molecule type" value="Genomic_DNA"/>
</dbReference>
<keyword evidence="1" id="KW-0863">Zinc-finger</keyword>
<dbReference type="AlphaFoldDB" id="A0A9D4KEP7"/>
<accession>A0A9D4KEP7</accession>
<dbReference type="GO" id="GO:0008270">
    <property type="term" value="F:zinc ion binding"/>
    <property type="evidence" value="ECO:0007669"/>
    <property type="project" value="UniProtKB-KW"/>
</dbReference>